<reference evidence="1 2" key="1">
    <citation type="journal article" date="2013" name="PLoS ONE">
        <title>Genomic and secretomic analyses reveal unique features of the lignocellulolytic enzyme system of Penicillium decumbens.</title>
        <authorList>
            <person name="Liu G."/>
            <person name="Zhang L."/>
            <person name="Wei X."/>
            <person name="Zou G."/>
            <person name="Qin Y."/>
            <person name="Ma L."/>
            <person name="Li J."/>
            <person name="Zheng H."/>
            <person name="Wang S."/>
            <person name="Wang C."/>
            <person name="Xun L."/>
            <person name="Zhao G.-P."/>
            <person name="Zhou Z."/>
            <person name="Qu Y."/>
        </authorList>
    </citation>
    <scope>NUCLEOTIDE SEQUENCE [LARGE SCALE GENOMIC DNA]</scope>
    <source>
        <strain evidence="2">114-2 / CGMCC 5302</strain>
    </source>
</reference>
<protein>
    <submittedName>
        <fullName evidence="1">Uncharacterized protein</fullName>
    </submittedName>
</protein>
<dbReference type="AlphaFoldDB" id="S7Z5B0"/>
<sequence>MSKELSQNQALVANSEYKARNIPPSRIRGPVSTWTCRPASARSICYLSWDFSFPSSRSAFGGQVNKFSARLQDSSRTHYNLGEIELLDLPIRGAGIDIDHVV</sequence>
<organism evidence="1 2">
    <name type="scientific">Penicillium oxalicum (strain 114-2 / CGMCC 5302)</name>
    <name type="common">Penicillium decumbens</name>
    <dbReference type="NCBI Taxonomy" id="933388"/>
    <lineage>
        <taxon>Eukaryota</taxon>
        <taxon>Fungi</taxon>
        <taxon>Dikarya</taxon>
        <taxon>Ascomycota</taxon>
        <taxon>Pezizomycotina</taxon>
        <taxon>Eurotiomycetes</taxon>
        <taxon>Eurotiomycetidae</taxon>
        <taxon>Eurotiales</taxon>
        <taxon>Aspergillaceae</taxon>
        <taxon>Penicillium</taxon>
    </lineage>
</organism>
<dbReference type="HOGENOM" id="CLU_2278403_0_0_1"/>
<dbReference type="EMBL" id="KB644408">
    <property type="protein sequence ID" value="EPS25294.1"/>
    <property type="molecule type" value="Genomic_DNA"/>
</dbReference>
<proteinExistence type="predicted"/>
<evidence type="ECO:0000313" key="2">
    <source>
        <dbReference type="Proteomes" id="UP000019376"/>
    </source>
</evidence>
<keyword evidence="2" id="KW-1185">Reference proteome</keyword>
<name>S7Z5B0_PENO1</name>
<evidence type="ECO:0000313" key="1">
    <source>
        <dbReference type="EMBL" id="EPS25294.1"/>
    </source>
</evidence>
<dbReference type="Proteomes" id="UP000019376">
    <property type="component" value="Unassembled WGS sequence"/>
</dbReference>
<accession>S7Z5B0</accession>
<gene>
    <name evidence="1" type="ORF">PDE_00227</name>
</gene>